<dbReference type="CDD" id="cd02440">
    <property type="entry name" value="AdoMet_MTases"/>
    <property type="match status" value="1"/>
</dbReference>
<keyword evidence="3 5" id="KW-0949">S-adenosyl-L-methionine</keyword>
<evidence type="ECO:0000256" key="1">
    <source>
        <dbReference type="ARBA" id="ARBA00022603"/>
    </source>
</evidence>
<evidence type="ECO:0000256" key="3">
    <source>
        <dbReference type="ARBA" id="ARBA00022691"/>
    </source>
</evidence>
<reference evidence="7 8" key="1">
    <citation type="journal article" date="2018" name="Syst. Appl. Microbiol.">
        <title>A new symbiotic nanoarchaeote (Candidatus Nanoclepta minutus) and its host (Zestosphaera tikiterensis gen. nov., sp. nov.) from a New Zealand hot spring.</title>
        <authorList>
            <person name="St John E."/>
            <person name="Liu Y."/>
            <person name="Podar M."/>
            <person name="Stott M.B."/>
            <person name="Meneghin J."/>
            <person name="Chen Z."/>
            <person name="Lagutin K."/>
            <person name="Mitchell K."/>
            <person name="Reysenbach A.L."/>
        </authorList>
    </citation>
    <scope>NUCLEOTIDE SEQUENCE [LARGE SCALE GENOMIC DNA]</scope>
    <source>
        <strain evidence="7">NZ3</strain>
    </source>
</reference>
<keyword evidence="4" id="KW-0819">tRNA processing</keyword>
<evidence type="ECO:0000256" key="4">
    <source>
        <dbReference type="ARBA" id="ARBA00022694"/>
    </source>
</evidence>
<dbReference type="SUPFAM" id="SSF53335">
    <property type="entry name" value="S-adenosyl-L-methionine-dependent methyltransferases"/>
    <property type="match status" value="1"/>
</dbReference>
<evidence type="ECO:0000259" key="6">
    <source>
        <dbReference type="Pfam" id="PF08704"/>
    </source>
</evidence>
<gene>
    <name evidence="7" type="ORF">B7O98_01715</name>
</gene>
<evidence type="ECO:0000313" key="8">
    <source>
        <dbReference type="Proteomes" id="UP000244093"/>
    </source>
</evidence>
<comment type="caution">
    <text evidence="7">The sequence shown here is derived from an EMBL/GenBank/DDBJ whole genome shotgun (WGS) entry which is preliminary data.</text>
</comment>
<dbReference type="GO" id="GO:0030488">
    <property type="term" value="P:tRNA methylation"/>
    <property type="evidence" value="ECO:0007669"/>
    <property type="project" value="InterPro"/>
</dbReference>
<dbReference type="PANTHER" id="PTHR12133">
    <property type="entry name" value="TRNA (ADENINE(58)-N(1))-METHYLTRANSFERASE"/>
    <property type="match status" value="1"/>
</dbReference>
<name>A0A2R7Y709_9CREN</name>
<feature type="binding site" evidence="5">
    <location>
        <position position="113"/>
    </location>
    <ligand>
        <name>S-adenosyl-L-methionine</name>
        <dbReference type="ChEBI" id="CHEBI:59789"/>
    </ligand>
</feature>
<dbReference type="Gene3D" id="3.40.50.150">
    <property type="entry name" value="Vaccinia Virus protein VP39"/>
    <property type="match status" value="1"/>
</dbReference>
<evidence type="ECO:0000256" key="5">
    <source>
        <dbReference type="PIRSR" id="PIRSR017269-1"/>
    </source>
</evidence>
<dbReference type="EMBL" id="NBVN01000002">
    <property type="protein sequence ID" value="PUA33177.1"/>
    <property type="molecule type" value="Genomic_DNA"/>
</dbReference>
<dbReference type="PIRSF" id="PIRSF017269">
    <property type="entry name" value="GCD14"/>
    <property type="match status" value="1"/>
</dbReference>
<dbReference type="PROSITE" id="PS51620">
    <property type="entry name" value="SAM_TRM61"/>
    <property type="match status" value="1"/>
</dbReference>
<sequence length="213" mass="23873">MEWGTQITLSTGAKAYVLKPTLNDVLMTAFKRVTQVIYPKDISLMIFYSGIKQGSKVLESGVGTGFLTAALAWYVGNEGHIYGYEINEKYVEVARRNLELIGLADRVTIKNKDVTQNVDEVELDAAFLDIPNPWDALPQLNKALKPSATAVIFIPTVNQIIKTTQALLKEGFIDVKVFETTLREYQPNPEALRPKTFYVTHTGYIITARKTKQ</sequence>
<dbReference type="InterPro" id="IPR049470">
    <property type="entry name" value="TRM61_C"/>
</dbReference>
<dbReference type="Pfam" id="PF08704">
    <property type="entry name" value="GCD14"/>
    <property type="match status" value="1"/>
</dbReference>
<keyword evidence="2" id="KW-0808">Transferase</keyword>
<dbReference type="PANTHER" id="PTHR12133:SF1">
    <property type="entry name" value="TRNA (ADENINE(58)-N(1))-METHYLTRANSFERASE, MITOCHONDRIAL"/>
    <property type="match status" value="1"/>
</dbReference>
<evidence type="ECO:0000256" key="2">
    <source>
        <dbReference type="ARBA" id="ARBA00022679"/>
    </source>
</evidence>
<dbReference type="Proteomes" id="UP000244093">
    <property type="component" value="Unassembled WGS sequence"/>
</dbReference>
<organism evidence="7 8">
    <name type="scientific">Zestosphaera tikiterensis</name>
    <dbReference type="NCBI Taxonomy" id="1973259"/>
    <lineage>
        <taxon>Archaea</taxon>
        <taxon>Thermoproteota</taxon>
        <taxon>Thermoprotei</taxon>
        <taxon>Desulfurococcales</taxon>
        <taxon>Desulfurococcaceae</taxon>
        <taxon>Zestosphaera</taxon>
    </lineage>
</organism>
<dbReference type="AlphaFoldDB" id="A0A2R7Y709"/>
<protein>
    <recommendedName>
        <fullName evidence="6">tRNA (adenine(58)-N(1))-methyltransferase catalytic subunit TRM61 C-terminal domain-containing protein</fullName>
    </recommendedName>
</protein>
<dbReference type="GO" id="GO:0160107">
    <property type="term" value="F:tRNA (adenine(58)-N1)-methyltransferase activity"/>
    <property type="evidence" value="ECO:0007669"/>
    <property type="project" value="InterPro"/>
</dbReference>
<feature type="binding site" evidence="5">
    <location>
        <position position="85"/>
    </location>
    <ligand>
        <name>S-adenosyl-L-methionine</name>
        <dbReference type="ChEBI" id="CHEBI:59789"/>
    </ligand>
</feature>
<accession>A0A2R7Y709</accession>
<dbReference type="GO" id="GO:0031515">
    <property type="term" value="C:tRNA (m1A) methyltransferase complex"/>
    <property type="evidence" value="ECO:0007669"/>
    <property type="project" value="InterPro"/>
</dbReference>
<feature type="domain" description="tRNA (adenine(58)-N(1))-methyltransferase catalytic subunit TRM61 C-terminal" evidence="6">
    <location>
        <begin position="15"/>
        <end position="187"/>
    </location>
</feature>
<evidence type="ECO:0000313" key="7">
    <source>
        <dbReference type="EMBL" id="PUA33177.1"/>
    </source>
</evidence>
<feature type="binding site" evidence="5">
    <location>
        <position position="129"/>
    </location>
    <ligand>
        <name>S-adenosyl-L-methionine</name>
        <dbReference type="ChEBI" id="CHEBI:59789"/>
    </ligand>
</feature>
<proteinExistence type="predicted"/>
<keyword evidence="1" id="KW-0489">Methyltransferase</keyword>
<dbReference type="InterPro" id="IPR014816">
    <property type="entry name" value="tRNA_MeTrfase_Gcd14"/>
</dbReference>
<dbReference type="InterPro" id="IPR029063">
    <property type="entry name" value="SAM-dependent_MTases_sf"/>
</dbReference>